<comment type="caution">
    <text evidence="2">The sequence shown here is derived from an EMBL/GenBank/DDBJ whole genome shotgun (WGS) entry which is preliminary data.</text>
</comment>
<keyword evidence="1" id="KW-0812">Transmembrane</keyword>
<reference evidence="3" key="1">
    <citation type="submission" date="2018-05" db="EMBL/GenBank/DDBJ databases">
        <title>Leptospira yasudae sp. nov. and Leptospira stimsonii sp. nov., two pathogenic species of the genus Leptospira isolated from environmental sources.</title>
        <authorList>
            <person name="Casanovas-Massana A."/>
            <person name="Hamond C."/>
            <person name="Santos L.A."/>
            <person name="Hacker K.P."/>
            <person name="Balassiano I."/>
            <person name="Medeiros M.A."/>
            <person name="Reis M.G."/>
            <person name="Ko A.I."/>
            <person name="Wunder E.A."/>
        </authorList>
    </citation>
    <scope>NUCLEOTIDE SEQUENCE [LARGE SCALE GENOMIC DNA]</scope>
    <source>
        <strain evidence="3">Yale</strain>
    </source>
</reference>
<evidence type="ECO:0000313" key="2">
    <source>
        <dbReference type="EMBL" id="RHX83621.1"/>
    </source>
</evidence>
<sequence>MGIKGILQSIKIKDILKDLGFLISIFIAFIFTFLFYCRELSEDYLSALIDMIINSYPSLLGFMVGGYALIVGFGNKELVKRLSESEKDGVDLFNSISSKYAYSILVIAFTLLFSWNLKIINYIIKSYKIVDICSPLKLIYFIELFIIFLLSSYSFIQVFYIVTNTYTFGIMNSIFIKNTSTKKNIKKKK</sequence>
<keyword evidence="1" id="KW-1133">Transmembrane helix</keyword>
<proteinExistence type="predicted"/>
<gene>
    <name evidence="2" type="ORF">DLM75_23840</name>
</gene>
<evidence type="ECO:0000313" key="3">
    <source>
        <dbReference type="Proteomes" id="UP000265798"/>
    </source>
</evidence>
<dbReference type="EMBL" id="QHCT01000020">
    <property type="protein sequence ID" value="RHX83621.1"/>
    <property type="molecule type" value="Genomic_DNA"/>
</dbReference>
<feature type="transmembrane region" description="Helical" evidence="1">
    <location>
        <begin position="48"/>
        <end position="70"/>
    </location>
</feature>
<feature type="transmembrane region" description="Helical" evidence="1">
    <location>
        <begin position="19"/>
        <end position="36"/>
    </location>
</feature>
<protein>
    <submittedName>
        <fullName evidence="2">Uncharacterized protein</fullName>
    </submittedName>
</protein>
<dbReference type="Proteomes" id="UP000265798">
    <property type="component" value="Unassembled WGS sequence"/>
</dbReference>
<dbReference type="AlphaFoldDB" id="A0A396YKK4"/>
<organism evidence="2 3">
    <name type="scientific">Leptospira stimsonii</name>
    <dbReference type="NCBI Taxonomy" id="2202203"/>
    <lineage>
        <taxon>Bacteria</taxon>
        <taxon>Pseudomonadati</taxon>
        <taxon>Spirochaetota</taxon>
        <taxon>Spirochaetia</taxon>
        <taxon>Leptospirales</taxon>
        <taxon>Leptospiraceae</taxon>
        <taxon>Leptospira</taxon>
    </lineage>
</organism>
<feature type="transmembrane region" description="Helical" evidence="1">
    <location>
        <begin position="138"/>
        <end position="162"/>
    </location>
</feature>
<feature type="transmembrane region" description="Helical" evidence="1">
    <location>
        <begin position="100"/>
        <end position="117"/>
    </location>
</feature>
<accession>A0A396YKK4</accession>
<name>A0A396YKK4_9LEPT</name>
<keyword evidence="1" id="KW-0472">Membrane</keyword>
<evidence type="ECO:0000256" key="1">
    <source>
        <dbReference type="SAM" id="Phobius"/>
    </source>
</evidence>